<accession>A0ABV6S0P2</accession>
<evidence type="ECO:0008006" key="4">
    <source>
        <dbReference type="Google" id="ProtNLM"/>
    </source>
</evidence>
<evidence type="ECO:0000256" key="1">
    <source>
        <dbReference type="SAM" id="SignalP"/>
    </source>
</evidence>
<feature type="signal peptide" evidence="1">
    <location>
        <begin position="1"/>
        <end position="28"/>
    </location>
</feature>
<evidence type="ECO:0000313" key="3">
    <source>
        <dbReference type="Proteomes" id="UP001589896"/>
    </source>
</evidence>
<dbReference type="EMBL" id="JBHLTG010000019">
    <property type="protein sequence ID" value="MFC0682807.1"/>
    <property type="molecule type" value="Genomic_DNA"/>
</dbReference>
<dbReference type="Proteomes" id="UP001589896">
    <property type="component" value="Unassembled WGS sequence"/>
</dbReference>
<organism evidence="2 3">
    <name type="scientific">Lysobacter korlensis</name>
    <dbReference type="NCBI Taxonomy" id="553636"/>
    <lineage>
        <taxon>Bacteria</taxon>
        <taxon>Pseudomonadati</taxon>
        <taxon>Pseudomonadota</taxon>
        <taxon>Gammaproteobacteria</taxon>
        <taxon>Lysobacterales</taxon>
        <taxon>Lysobacteraceae</taxon>
        <taxon>Lysobacter</taxon>
    </lineage>
</organism>
<proteinExistence type="predicted"/>
<gene>
    <name evidence="2" type="ORF">ACFFGH_33665</name>
</gene>
<keyword evidence="3" id="KW-1185">Reference proteome</keyword>
<evidence type="ECO:0000313" key="2">
    <source>
        <dbReference type="EMBL" id="MFC0682807.1"/>
    </source>
</evidence>
<dbReference type="Gene3D" id="2.60.40.2700">
    <property type="match status" value="5"/>
</dbReference>
<feature type="chain" id="PRO_5047184456" description="Ig-like domain-containing protein" evidence="1">
    <location>
        <begin position="29"/>
        <end position="644"/>
    </location>
</feature>
<sequence>MAKPRLLGGFLSLVLVSALVSVPGVANAAAPFDSAPTPAITGEAVVGGSLTADPGAWSPEPTALGYQWLRDGEPIAEATADDYTLTAADLGAQVAVEVTASLEGYDTTTLSSSTVGPVTAGAFTSAPIPLVVGTLLTDRTLTVNAGTWAPAAALSYQWLRNGNPISGAVGTSYQLTSADTAQSIAVAVTGVRAGYTTATRTSASAVVGKASFTTKPVPKITGTAKLAQTLTAVPGTWAPSAAVTYVWKRDGITIPGATARTYKLTTADVNRRMTVTVTAARPGYTSVSLTSAKTATVTGHAFTYSPAPKVSGTRAVGRLLSASTATWSPMPSTVGYQWLRNGVAIPGATGKTYRLQAADLGKYVTVKVTAGRTGYTTTSRTASQGTAVVRGTLSAPTPAISGTPRAGATLTAATGTWSPSGVQITYQWLRNGVKITGATSKTYRLTSADLGKTIKVSVRGTKSGFTTLTKTSKSTVVITITKRIAGDGSYQIGTNLAAGTYATSTATRFCYWERVSGWSGSFDDIIANDLGAGQRIVTVYPSDVGLVTEGCGSWVKLSDLGVAPRSSVAAEAVVAVNAQVRPGLYQANDGSDGCYWARLSGFSGLLDDITDNYYGESARPIVRIFSTDKGFETSNCGGWVRIGS</sequence>
<protein>
    <recommendedName>
        <fullName evidence="4">Ig-like domain-containing protein</fullName>
    </recommendedName>
</protein>
<keyword evidence="1" id="KW-0732">Signal</keyword>
<comment type="caution">
    <text evidence="2">The sequence shown here is derived from an EMBL/GenBank/DDBJ whole genome shotgun (WGS) entry which is preliminary data.</text>
</comment>
<dbReference type="RefSeq" id="WP_386677181.1">
    <property type="nucleotide sequence ID" value="NZ_JBHLTG010000019.1"/>
</dbReference>
<name>A0ABV6S0P2_9GAMM</name>
<reference evidence="2 3" key="1">
    <citation type="submission" date="2024-09" db="EMBL/GenBank/DDBJ databases">
        <authorList>
            <person name="Sun Q."/>
            <person name="Mori K."/>
        </authorList>
    </citation>
    <scope>NUCLEOTIDE SEQUENCE [LARGE SCALE GENOMIC DNA]</scope>
    <source>
        <strain evidence="2 3">KCTC 23076</strain>
    </source>
</reference>